<feature type="transmembrane region" description="Helical" evidence="1">
    <location>
        <begin position="12"/>
        <end position="37"/>
    </location>
</feature>
<keyword evidence="1" id="KW-1133">Transmembrane helix</keyword>
<gene>
    <name evidence="2" type="ORF">WR25_08056</name>
</gene>
<evidence type="ECO:0000256" key="1">
    <source>
        <dbReference type="SAM" id="Phobius"/>
    </source>
</evidence>
<reference evidence="2 3" key="1">
    <citation type="journal article" date="2017" name="Curr. Biol.">
        <title>Genome architecture and evolution of a unichromosomal asexual nematode.</title>
        <authorList>
            <person name="Fradin H."/>
            <person name="Zegar C."/>
            <person name="Gutwein M."/>
            <person name="Lucas J."/>
            <person name="Kovtun M."/>
            <person name="Corcoran D."/>
            <person name="Baugh L.R."/>
            <person name="Kiontke K."/>
            <person name="Gunsalus K."/>
            <person name="Fitch D.H."/>
            <person name="Piano F."/>
        </authorList>
    </citation>
    <scope>NUCLEOTIDE SEQUENCE [LARGE SCALE GENOMIC DNA]</scope>
    <source>
        <strain evidence="2">PF1309</strain>
    </source>
</reference>
<evidence type="ECO:0008006" key="4">
    <source>
        <dbReference type="Google" id="ProtNLM"/>
    </source>
</evidence>
<sequence>MASRFPLRSPGFLGAVALANAGGVIAYLPLLTLLLPLKVEGLSATGRWRAAAGDGRGWRAAWRRPRRAMAG</sequence>
<dbReference type="AlphaFoldDB" id="A0A2A2K0C2"/>
<organism evidence="2 3">
    <name type="scientific">Diploscapter pachys</name>
    <dbReference type="NCBI Taxonomy" id="2018661"/>
    <lineage>
        <taxon>Eukaryota</taxon>
        <taxon>Metazoa</taxon>
        <taxon>Ecdysozoa</taxon>
        <taxon>Nematoda</taxon>
        <taxon>Chromadorea</taxon>
        <taxon>Rhabditida</taxon>
        <taxon>Rhabditina</taxon>
        <taxon>Rhabditomorpha</taxon>
        <taxon>Rhabditoidea</taxon>
        <taxon>Rhabditidae</taxon>
        <taxon>Diploscapter</taxon>
    </lineage>
</organism>
<evidence type="ECO:0000313" key="3">
    <source>
        <dbReference type="Proteomes" id="UP000218231"/>
    </source>
</evidence>
<keyword evidence="3" id="KW-1185">Reference proteome</keyword>
<dbReference type="EMBL" id="LIAE01009952">
    <property type="protein sequence ID" value="PAV67332.1"/>
    <property type="molecule type" value="Genomic_DNA"/>
</dbReference>
<keyword evidence="1" id="KW-0472">Membrane</keyword>
<accession>A0A2A2K0C2</accession>
<proteinExistence type="predicted"/>
<dbReference type="Proteomes" id="UP000218231">
    <property type="component" value="Unassembled WGS sequence"/>
</dbReference>
<evidence type="ECO:0000313" key="2">
    <source>
        <dbReference type="EMBL" id="PAV67332.1"/>
    </source>
</evidence>
<keyword evidence="1" id="KW-0812">Transmembrane</keyword>
<name>A0A2A2K0C2_9BILA</name>
<protein>
    <recommendedName>
        <fullName evidence="4">Major facilitator superfamily (MFS) profile domain-containing protein</fullName>
    </recommendedName>
</protein>
<comment type="caution">
    <text evidence="2">The sequence shown here is derived from an EMBL/GenBank/DDBJ whole genome shotgun (WGS) entry which is preliminary data.</text>
</comment>